<accession>A0A1I4HW35</accession>
<gene>
    <name evidence="2" type="ORF">SAMN04488042_101298</name>
</gene>
<feature type="signal peptide" evidence="1">
    <location>
        <begin position="1"/>
        <end position="22"/>
    </location>
</feature>
<name>A0A1I4HW35_9RHOB</name>
<reference evidence="2 3" key="1">
    <citation type="submission" date="2016-10" db="EMBL/GenBank/DDBJ databases">
        <authorList>
            <person name="de Groot N.N."/>
        </authorList>
    </citation>
    <scope>NUCLEOTIDE SEQUENCE [LARGE SCALE GENOMIC DNA]</scope>
    <source>
        <strain evidence="2 3">DSM 15283</strain>
    </source>
</reference>
<dbReference type="PROSITE" id="PS51257">
    <property type="entry name" value="PROKAR_LIPOPROTEIN"/>
    <property type="match status" value="1"/>
</dbReference>
<proteinExistence type="predicted"/>
<evidence type="ECO:0008006" key="4">
    <source>
        <dbReference type="Google" id="ProtNLM"/>
    </source>
</evidence>
<keyword evidence="1" id="KW-0732">Signal</keyword>
<dbReference type="STRING" id="254406.SAMN04488042_101298"/>
<dbReference type="EMBL" id="FOTQ01000001">
    <property type="protein sequence ID" value="SFL46409.1"/>
    <property type="molecule type" value="Genomic_DNA"/>
</dbReference>
<evidence type="ECO:0000313" key="3">
    <source>
        <dbReference type="Proteomes" id="UP000199144"/>
    </source>
</evidence>
<feature type="chain" id="PRO_5011739362" description="Short C-terminal domain-containing protein" evidence="1">
    <location>
        <begin position="23"/>
        <end position="67"/>
    </location>
</feature>
<organism evidence="2 3">
    <name type="scientific">Shimia aestuarii</name>
    <dbReference type="NCBI Taxonomy" id="254406"/>
    <lineage>
        <taxon>Bacteria</taxon>
        <taxon>Pseudomonadati</taxon>
        <taxon>Pseudomonadota</taxon>
        <taxon>Alphaproteobacteria</taxon>
        <taxon>Rhodobacterales</taxon>
        <taxon>Roseobacteraceae</taxon>
    </lineage>
</organism>
<dbReference type="Proteomes" id="UP000199144">
    <property type="component" value="Unassembled WGS sequence"/>
</dbReference>
<protein>
    <recommendedName>
        <fullName evidence="4">Short C-terminal domain-containing protein</fullName>
    </recommendedName>
</protein>
<dbReference type="AlphaFoldDB" id="A0A1I4HW35"/>
<dbReference type="OrthoDB" id="7872205at2"/>
<evidence type="ECO:0000313" key="2">
    <source>
        <dbReference type="EMBL" id="SFL46409.1"/>
    </source>
</evidence>
<dbReference type="RefSeq" id="WP_131814308.1">
    <property type="nucleotide sequence ID" value="NZ_FOTQ01000001.1"/>
</dbReference>
<sequence>MKTVAKSFVVLALMGMTLSACGNSTTKNNVTTTTVGAELEALDKAYSDGLLNEKEYKQQREKILKRK</sequence>
<evidence type="ECO:0000256" key="1">
    <source>
        <dbReference type="SAM" id="SignalP"/>
    </source>
</evidence>
<keyword evidence="3" id="KW-1185">Reference proteome</keyword>